<dbReference type="EMBL" id="HBGS01062129">
    <property type="protein sequence ID" value="CAD9493537.1"/>
    <property type="molecule type" value="Transcribed_RNA"/>
</dbReference>
<accession>A0A7S2HKW5</accession>
<proteinExistence type="predicted"/>
<gene>
    <name evidence="1" type="ORF">DSPE1174_LOCUS32360</name>
</gene>
<evidence type="ECO:0000313" key="1">
    <source>
        <dbReference type="EMBL" id="CAD9493537.1"/>
    </source>
</evidence>
<reference evidence="1" key="1">
    <citation type="submission" date="2021-01" db="EMBL/GenBank/DDBJ databases">
        <authorList>
            <person name="Corre E."/>
            <person name="Pelletier E."/>
            <person name="Niang G."/>
            <person name="Scheremetjew M."/>
            <person name="Finn R."/>
            <person name="Kale V."/>
            <person name="Holt S."/>
            <person name="Cochrane G."/>
            <person name="Meng A."/>
            <person name="Brown T."/>
            <person name="Cohen L."/>
        </authorList>
    </citation>
    <scope>NUCLEOTIDE SEQUENCE</scope>
    <source>
        <strain evidence="1">CCMP1381</strain>
    </source>
</reference>
<dbReference type="AlphaFoldDB" id="A0A7S2HKW5"/>
<protein>
    <submittedName>
        <fullName evidence="1">Uncharacterized protein</fullName>
    </submittedName>
</protein>
<sequence length="269" mass="29923">MWCLSIENLTCPSVRHGKSSKARHDLSNDRRMRIFPLVFLPTSSLAHELFSSCNDSFNYLPQDDATGADDFNSSQVKRRRVRFADPELLTTVITYDNAEPIDPDAAVEDAEMEDTAASVTVADPNTWFLGAVQQQLAEEQERLQREQKDEQEFTPSSGRSATFSFAKTVTTSTKRAVHTTTVTSGKTGGGQWALLTDTAKADLKSMEWFCDLCLGTIEADETRYDCRECATEEWCCCVDCLPASQKHPINLHPLEPTTSNTHLSVLSAN</sequence>
<name>A0A7S2HKW5_9STRA</name>
<organism evidence="1">
    <name type="scientific">Octactis speculum</name>
    <dbReference type="NCBI Taxonomy" id="3111310"/>
    <lineage>
        <taxon>Eukaryota</taxon>
        <taxon>Sar</taxon>
        <taxon>Stramenopiles</taxon>
        <taxon>Ochrophyta</taxon>
        <taxon>Dictyochophyceae</taxon>
        <taxon>Dictyochales</taxon>
        <taxon>Dictyochaceae</taxon>
        <taxon>Octactis</taxon>
    </lineage>
</organism>